<dbReference type="Proteomes" id="UP000564378">
    <property type="component" value="Unassembled WGS sequence"/>
</dbReference>
<dbReference type="Gene3D" id="3.40.50.1000">
    <property type="entry name" value="HAD superfamily/HAD-like"/>
    <property type="match status" value="2"/>
</dbReference>
<dbReference type="Pfam" id="PF13242">
    <property type="entry name" value="Hydrolase_like"/>
    <property type="match status" value="1"/>
</dbReference>
<evidence type="ECO:0000313" key="2">
    <source>
        <dbReference type="Proteomes" id="UP000564378"/>
    </source>
</evidence>
<protein>
    <submittedName>
        <fullName evidence="1">HAD hydrolase-like protein</fullName>
    </submittedName>
</protein>
<keyword evidence="2" id="KW-1185">Reference proteome</keyword>
<dbReference type="GO" id="GO:0016791">
    <property type="term" value="F:phosphatase activity"/>
    <property type="evidence" value="ECO:0007669"/>
    <property type="project" value="TreeGrafter"/>
</dbReference>
<proteinExistence type="predicted"/>
<dbReference type="InterPro" id="IPR023214">
    <property type="entry name" value="HAD_sf"/>
</dbReference>
<keyword evidence="1" id="KW-0378">Hydrolase</keyword>
<dbReference type="Pfam" id="PF13344">
    <property type="entry name" value="Hydrolase_6"/>
    <property type="match status" value="1"/>
</dbReference>
<evidence type="ECO:0000313" key="1">
    <source>
        <dbReference type="EMBL" id="MBC2778628.1"/>
    </source>
</evidence>
<dbReference type="AlphaFoldDB" id="A0A842HWW5"/>
<comment type="caution">
    <text evidence="1">The sequence shown here is derived from an EMBL/GenBank/DDBJ whole genome shotgun (WGS) entry which is preliminary data.</text>
</comment>
<name>A0A842HWW5_9SPHN</name>
<dbReference type="InterPro" id="IPR036412">
    <property type="entry name" value="HAD-like_sf"/>
</dbReference>
<organism evidence="1 2">
    <name type="scientific">Parasphingopyxis marina</name>
    <dbReference type="NCBI Taxonomy" id="2761622"/>
    <lineage>
        <taxon>Bacteria</taxon>
        <taxon>Pseudomonadati</taxon>
        <taxon>Pseudomonadota</taxon>
        <taxon>Alphaproteobacteria</taxon>
        <taxon>Sphingomonadales</taxon>
        <taxon>Sphingomonadaceae</taxon>
        <taxon>Parasphingopyxis</taxon>
    </lineage>
</organism>
<dbReference type="PANTHER" id="PTHR19288">
    <property type="entry name" value="4-NITROPHENYLPHOSPHATASE-RELATED"/>
    <property type="match status" value="1"/>
</dbReference>
<dbReference type="PANTHER" id="PTHR19288:SF46">
    <property type="entry name" value="HALOACID DEHALOGENASE-LIKE HYDROLASE DOMAIN-CONTAINING PROTEIN 2"/>
    <property type="match status" value="1"/>
</dbReference>
<dbReference type="GO" id="GO:0005737">
    <property type="term" value="C:cytoplasm"/>
    <property type="evidence" value="ECO:0007669"/>
    <property type="project" value="TreeGrafter"/>
</dbReference>
<dbReference type="EMBL" id="JACJVJ010000002">
    <property type="protein sequence ID" value="MBC2778628.1"/>
    <property type="molecule type" value="Genomic_DNA"/>
</dbReference>
<gene>
    <name evidence="1" type="ORF">H6P80_13470</name>
</gene>
<dbReference type="InterPro" id="IPR006357">
    <property type="entry name" value="HAD-SF_hydro_IIA"/>
</dbReference>
<dbReference type="SUPFAM" id="SSF56784">
    <property type="entry name" value="HAD-like"/>
    <property type="match status" value="1"/>
</dbReference>
<reference evidence="1 2" key="1">
    <citation type="submission" date="2020-08" db="EMBL/GenBank/DDBJ databases">
        <title>Draft genome sequence of Parasphingopyxis sp. GrpM-11.</title>
        <authorList>
            <person name="Oh J."/>
            <person name="Roh D.-H."/>
        </authorList>
    </citation>
    <scope>NUCLEOTIDE SEQUENCE [LARGE SCALE GENOMIC DNA]</scope>
    <source>
        <strain evidence="1 2">GrpM-11</strain>
    </source>
</reference>
<accession>A0A842HWW5</accession>
<sequence length="289" mass="30310">MQEHPPVQLDENIAAKIANAKGVILDMDGTIALGDKESGGHKALPGALDLLSAFRRRNIPFRAFTNGTASSPATYAGILRAAGFELDDGEFMTPSSSTARWLSEQGIGKVRVLGTEDGSVPLIEAGIEVVGPRDEAEGVEAVYTAWFRTFSYPDLEAACHSVWDGAQLVSASHVPFFATEGGRGIGTSFAINTMITALTDVEAKVLGKPSQVAFDAALASMGLAPEDAPAVVVFGDDPLLEAEMARNAGAVSVAMTTGLTDAESFAALPEAKRPHLILDSLEPLIPFLK</sequence>